<evidence type="ECO:0000256" key="1">
    <source>
        <dbReference type="SAM" id="MobiDB-lite"/>
    </source>
</evidence>
<accession>A0A1V8RW46</accession>
<sequence>MRNTSKRPASKKRDHLKRGETHRQYGLYRIPDQDLLAKDSARPAKSRREFPGSDRRRFCCRGPAAGGNPREDKHEPSSHAGILLYVPHKLK</sequence>
<organism evidence="2 3">
    <name type="scientific">Manganibacter manganicus</name>
    <dbReference type="NCBI Taxonomy" id="1873176"/>
    <lineage>
        <taxon>Bacteria</taxon>
        <taxon>Pseudomonadati</taxon>
        <taxon>Pseudomonadota</taxon>
        <taxon>Alphaproteobacteria</taxon>
        <taxon>Hyphomicrobiales</taxon>
        <taxon>Phyllobacteriaceae</taxon>
        <taxon>Manganibacter</taxon>
    </lineage>
</organism>
<name>A0A1V8RW46_9HYPH</name>
<dbReference type="EMBL" id="MDET01000002">
    <property type="protein sequence ID" value="OQM77239.1"/>
    <property type="molecule type" value="Genomic_DNA"/>
</dbReference>
<proteinExistence type="predicted"/>
<dbReference type="Proteomes" id="UP000191905">
    <property type="component" value="Unassembled WGS sequence"/>
</dbReference>
<dbReference type="STRING" id="1873176.BFN67_10750"/>
<feature type="compositionally biased region" description="Basic and acidic residues" evidence="1">
    <location>
        <begin position="31"/>
        <end position="57"/>
    </location>
</feature>
<evidence type="ECO:0000313" key="3">
    <source>
        <dbReference type="Proteomes" id="UP000191905"/>
    </source>
</evidence>
<feature type="compositionally biased region" description="Basic residues" evidence="1">
    <location>
        <begin position="1"/>
        <end position="16"/>
    </location>
</feature>
<dbReference type="AlphaFoldDB" id="A0A1V8RW46"/>
<feature type="region of interest" description="Disordered" evidence="1">
    <location>
        <begin position="1"/>
        <end position="91"/>
    </location>
</feature>
<reference evidence="2 3" key="1">
    <citation type="journal article" date="2016" name="Int. J. Syst. Evol. Microbiol.">
        <title>Pseudaminobacter manganicus sp. nov., isolated from sludge of a manganese mine.</title>
        <authorList>
            <person name="Li J."/>
            <person name="Huang J."/>
            <person name="Liao S."/>
            <person name="Wang G."/>
        </authorList>
    </citation>
    <scope>NUCLEOTIDE SEQUENCE [LARGE SCALE GENOMIC DNA]</scope>
    <source>
        <strain evidence="2 3">JH-7</strain>
    </source>
</reference>
<protein>
    <submittedName>
        <fullName evidence="2">Uncharacterized protein</fullName>
    </submittedName>
</protein>
<evidence type="ECO:0000313" key="2">
    <source>
        <dbReference type="EMBL" id="OQM77239.1"/>
    </source>
</evidence>
<comment type="caution">
    <text evidence="2">The sequence shown here is derived from an EMBL/GenBank/DDBJ whole genome shotgun (WGS) entry which is preliminary data.</text>
</comment>
<gene>
    <name evidence="2" type="ORF">BFN67_10750</name>
</gene>
<keyword evidence="3" id="KW-1185">Reference proteome</keyword>